<evidence type="ECO:0000313" key="1">
    <source>
        <dbReference type="EMBL" id="CAJ1955877.1"/>
    </source>
</evidence>
<accession>A0AA86SEP4</accession>
<dbReference type="AlphaFoldDB" id="A0AA86SEP4"/>
<organism evidence="1 2">
    <name type="scientific">Sphenostylis stenocarpa</name>
    <dbReference type="NCBI Taxonomy" id="92480"/>
    <lineage>
        <taxon>Eukaryota</taxon>
        <taxon>Viridiplantae</taxon>
        <taxon>Streptophyta</taxon>
        <taxon>Embryophyta</taxon>
        <taxon>Tracheophyta</taxon>
        <taxon>Spermatophyta</taxon>
        <taxon>Magnoliopsida</taxon>
        <taxon>eudicotyledons</taxon>
        <taxon>Gunneridae</taxon>
        <taxon>Pentapetalae</taxon>
        <taxon>rosids</taxon>
        <taxon>fabids</taxon>
        <taxon>Fabales</taxon>
        <taxon>Fabaceae</taxon>
        <taxon>Papilionoideae</taxon>
        <taxon>50 kb inversion clade</taxon>
        <taxon>NPAAA clade</taxon>
        <taxon>indigoferoid/millettioid clade</taxon>
        <taxon>Phaseoleae</taxon>
        <taxon>Sphenostylis</taxon>
    </lineage>
</organism>
<name>A0AA86SEP4_9FABA</name>
<dbReference type="Gramene" id="rna-AYBTSS11_LOCUS16363">
    <property type="protein sequence ID" value="CAJ1955877.1"/>
    <property type="gene ID" value="gene-AYBTSS11_LOCUS16363"/>
</dbReference>
<keyword evidence="2" id="KW-1185">Reference proteome</keyword>
<sequence length="88" mass="10294">MLYKVVTSSSSKAAASIWWQDMRQRRKYAEGTRVCEEKSQRICWCPVTYEVHDEKMGAGRKTQKHDKTKTEFVWTTCKPKSFNSPTTI</sequence>
<dbReference type="Proteomes" id="UP001189624">
    <property type="component" value="Chromosome 5"/>
</dbReference>
<gene>
    <name evidence="1" type="ORF">AYBTSS11_LOCUS16363</name>
</gene>
<reference evidence="1" key="1">
    <citation type="submission" date="2023-10" db="EMBL/GenBank/DDBJ databases">
        <authorList>
            <person name="Domelevo Entfellner J.-B."/>
        </authorList>
    </citation>
    <scope>NUCLEOTIDE SEQUENCE</scope>
</reference>
<proteinExistence type="predicted"/>
<evidence type="ECO:0000313" key="2">
    <source>
        <dbReference type="Proteomes" id="UP001189624"/>
    </source>
</evidence>
<protein>
    <submittedName>
        <fullName evidence="1">Uncharacterized protein</fullName>
    </submittedName>
</protein>
<dbReference type="EMBL" id="OY731402">
    <property type="protein sequence ID" value="CAJ1955877.1"/>
    <property type="molecule type" value="Genomic_DNA"/>
</dbReference>